<keyword evidence="3" id="KW-1185">Reference proteome</keyword>
<dbReference type="EMBL" id="BONQ01000139">
    <property type="protein sequence ID" value="GIG50789.1"/>
    <property type="molecule type" value="Genomic_DNA"/>
</dbReference>
<sequence length="477" mass="51301">MFTTAVRQMRVAFSTVLGRPFSVPVVQGLVRDALATLEEFGTPGDDVGQLVDGPYADPTMRRELQTRALQRTARHLTTGAPYYRDRFAAAGVDPAGLTPETLLRLPVMTRAELVSRQRDLLCGRPYLSTRSTGSTGAPVEVWLSRQEITLWPALIALSLVLRGELTPDDHVQLSISSRATAAIQEDVELCGLVGAGCSVVGLVPPDEALDRLCESATVLNTYPSYLGLLVTAARRRGLGPDDFALHTVNAGGEVLSAALVAAAEATFGARINDAYGATEVLPVGGRFCTHRHLHPDPNMGYAETIDLETGAPAEPGRLGTLVVTPYHPYRECMPVLRYDTRDLVRAPAADEPPCELAATPGMSHILGKARDLLTTASGPVTPRDVVEVMDALPGVRWPVRFAAEEAGGRVRVTVPDDHTGGLSTGEIAGRFADHGIDAQVVVVPMGQEDARRLRPLRCDLLEQTFTRPVPTLVREFV</sequence>
<dbReference type="SUPFAM" id="SSF56801">
    <property type="entry name" value="Acetyl-CoA synthetase-like"/>
    <property type="match status" value="1"/>
</dbReference>
<feature type="domain" description="AMP-dependent synthetase/ligase" evidence="1">
    <location>
        <begin position="133"/>
        <end position="300"/>
    </location>
</feature>
<dbReference type="AlphaFoldDB" id="A0A919PV79"/>
<reference evidence="2" key="1">
    <citation type="submission" date="2021-01" db="EMBL/GenBank/DDBJ databases">
        <title>Whole genome shotgun sequence of Dactylosporangium siamense NBRC 106093.</title>
        <authorList>
            <person name="Komaki H."/>
            <person name="Tamura T."/>
        </authorList>
    </citation>
    <scope>NUCLEOTIDE SEQUENCE</scope>
    <source>
        <strain evidence="2">NBRC 106093</strain>
    </source>
</reference>
<proteinExistence type="predicted"/>
<evidence type="ECO:0000259" key="1">
    <source>
        <dbReference type="Pfam" id="PF00501"/>
    </source>
</evidence>
<comment type="caution">
    <text evidence="2">The sequence shown here is derived from an EMBL/GenBank/DDBJ whole genome shotgun (WGS) entry which is preliminary data.</text>
</comment>
<name>A0A919PV79_9ACTN</name>
<dbReference type="Proteomes" id="UP000660611">
    <property type="component" value="Unassembled WGS sequence"/>
</dbReference>
<evidence type="ECO:0000313" key="3">
    <source>
        <dbReference type="Proteomes" id="UP000660611"/>
    </source>
</evidence>
<dbReference type="InterPro" id="IPR053158">
    <property type="entry name" value="CapK_Type1_Caps_Biosynth"/>
</dbReference>
<organism evidence="2 3">
    <name type="scientific">Dactylosporangium siamense</name>
    <dbReference type="NCBI Taxonomy" id="685454"/>
    <lineage>
        <taxon>Bacteria</taxon>
        <taxon>Bacillati</taxon>
        <taxon>Actinomycetota</taxon>
        <taxon>Actinomycetes</taxon>
        <taxon>Micromonosporales</taxon>
        <taxon>Micromonosporaceae</taxon>
        <taxon>Dactylosporangium</taxon>
    </lineage>
</organism>
<dbReference type="PANTHER" id="PTHR36932">
    <property type="entry name" value="CAPSULAR POLYSACCHARIDE BIOSYNTHESIS PROTEIN"/>
    <property type="match status" value="1"/>
</dbReference>
<gene>
    <name evidence="2" type="ORF">Dsi01nite_088300</name>
</gene>
<accession>A0A919PV79</accession>
<dbReference type="InterPro" id="IPR000873">
    <property type="entry name" value="AMP-dep_synth/lig_dom"/>
</dbReference>
<evidence type="ECO:0000313" key="2">
    <source>
        <dbReference type="EMBL" id="GIG50789.1"/>
    </source>
</evidence>
<protein>
    <recommendedName>
        <fullName evidence="1">AMP-dependent synthetase/ligase domain-containing protein</fullName>
    </recommendedName>
</protein>
<dbReference type="PANTHER" id="PTHR36932:SF1">
    <property type="entry name" value="CAPSULAR POLYSACCHARIDE BIOSYNTHESIS PROTEIN"/>
    <property type="match status" value="1"/>
</dbReference>
<dbReference type="InterPro" id="IPR042099">
    <property type="entry name" value="ANL_N_sf"/>
</dbReference>
<dbReference type="RefSeq" id="WP_203852425.1">
    <property type="nucleotide sequence ID" value="NZ_BAAAVW010000014.1"/>
</dbReference>
<dbReference type="Gene3D" id="3.40.50.12780">
    <property type="entry name" value="N-terminal domain of ligase-like"/>
    <property type="match status" value="1"/>
</dbReference>
<dbReference type="Pfam" id="PF00501">
    <property type="entry name" value="AMP-binding"/>
    <property type="match status" value="1"/>
</dbReference>